<evidence type="ECO:0000256" key="1">
    <source>
        <dbReference type="ARBA" id="ARBA00010641"/>
    </source>
</evidence>
<dbReference type="Proteomes" id="UP000007013">
    <property type="component" value="Chromosome"/>
</dbReference>
<keyword evidence="9" id="KW-1185">Reference proteome</keyword>
<dbReference type="SUPFAM" id="SSF88946">
    <property type="entry name" value="Sigma2 domain of RNA polymerase sigma factors"/>
    <property type="match status" value="1"/>
</dbReference>
<keyword evidence="3" id="KW-0731">Sigma factor</keyword>
<keyword evidence="4" id="KW-0238">DNA-binding</keyword>
<dbReference type="PANTHER" id="PTHR43133">
    <property type="entry name" value="RNA POLYMERASE ECF-TYPE SIGMA FACTO"/>
    <property type="match status" value="1"/>
</dbReference>
<accession>B2A097</accession>
<evidence type="ECO:0000259" key="6">
    <source>
        <dbReference type="Pfam" id="PF04542"/>
    </source>
</evidence>
<dbReference type="SUPFAM" id="SSF88659">
    <property type="entry name" value="Sigma3 and sigma4 domains of RNA polymerase sigma factors"/>
    <property type="match status" value="1"/>
</dbReference>
<dbReference type="Gene3D" id="1.10.10.10">
    <property type="entry name" value="Winged helix-like DNA-binding domain superfamily/Winged helix DNA-binding domain"/>
    <property type="match status" value="1"/>
</dbReference>
<keyword evidence="5" id="KW-0804">Transcription</keyword>
<dbReference type="HOGENOM" id="CLU_578515_0_0_0"/>
<organism evidence="8 9">
    <name type="scientific">Opitutus terrae (strain DSM 11246 / JCM 15787 / PB90-1)</name>
    <dbReference type="NCBI Taxonomy" id="452637"/>
    <lineage>
        <taxon>Bacteria</taxon>
        <taxon>Pseudomonadati</taxon>
        <taxon>Verrucomicrobiota</taxon>
        <taxon>Opitutia</taxon>
        <taxon>Opitutales</taxon>
        <taxon>Opitutaceae</taxon>
        <taxon>Opitutus</taxon>
    </lineage>
</organism>
<reference evidence="8 9" key="1">
    <citation type="journal article" date="2011" name="J. Bacteriol.">
        <title>Genome sequence of the verrucomicrobium Opitutus terrae PB90-1, an abundant inhabitant of rice paddy soil ecosystems.</title>
        <authorList>
            <person name="van Passel M.W."/>
            <person name="Kant R."/>
            <person name="Palva A."/>
            <person name="Copeland A."/>
            <person name="Lucas S."/>
            <person name="Lapidus A."/>
            <person name="Glavina del Rio T."/>
            <person name="Pitluck S."/>
            <person name="Goltsman E."/>
            <person name="Clum A."/>
            <person name="Sun H."/>
            <person name="Schmutz J."/>
            <person name="Larimer F.W."/>
            <person name="Land M.L."/>
            <person name="Hauser L."/>
            <person name="Kyrpides N."/>
            <person name="Mikhailova N."/>
            <person name="Richardson P.P."/>
            <person name="Janssen P.H."/>
            <person name="de Vos W.M."/>
            <person name="Smidt H."/>
        </authorList>
    </citation>
    <scope>NUCLEOTIDE SEQUENCE [LARGE SCALE GENOMIC DNA]</scope>
    <source>
        <strain evidence="9">DSM 11246 / JCM 15787 / PB90-1</strain>
    </source>
</reference>
<dbReference type="GO" id="GO:0006352">
    <property type="term" value="P:DNA-templated transcription initiation"/>
    <property type="evidence" value="ECO:0007669"/>
    <property type="project" value="InterPro"/>
</dbReference>
<dbReference type="InterPro" id="IPR036388">
    <property type="entry name" value="WH-like_DNA-bd_sf"/>
</dbReference>
<dbReference type="RefSeq" id="WP_012376964.1">
    <property type="nucleotide sequence ID" value="NC_010571.1"/>
</dbReference>
<comment type="similarity">
    <text evidence="1">Belongs to the sigma-70 factor family. ECF subfamily.</text>
</comment>
<name>B2A097_OPITP</name>
<evidence type="ECO:0000313" key="9">
    <source>
        <dbReference type="Proteomes" id="UP000007013"/>
    </source>
</evidence>
<dbReference type="NCBIfam" id="TIGR02937">
    <property type="entry name" value="sigma70-ECF"/>
    <property type="match status" value="1"/>
</dbReference>
<dbReference type="PANTHER" id="PTHR43133:SF8">
    <property type="entry name" value="RNA POLYMERASE SIGMA FACTOR HI_1459-RELATED"/>
    <property type="match status" value="1"/>
</dbReference>
<dbReference type="GO" id="GO:0003677">
    <property type="term" value="F:DNA binding"/>
    <property type="evidence" value="ECO:0007669"/>
    <property type="project" value="UniProtKB-KW"/>
</dbReference>
<evidence type="ECO:0000256" key="3">
    <source>
        <dbReference type="ARBA" id="ARBA00023082"/>
    </source>
</evidence>
<evidence type="ECO:0000259" key="7">
    <source>
        <dbReference type="Pfam" id="PF04545"/>
    </source>
</evidence>
<feature type="domain" description="RNA polymerase sigma-70 region 2" evidence="6">
    <location>
        <begin position="23"/>
        <end position="92"/>
    </location>
</feature>
<dbReference type="eggNOG" id="COG1595">
    <property type="taxonomic scope" value="Bacteria"/>
</dbReference>
<dbReference type="CDD" id="cd06171">
    <property type="entry name" value="Sigma70_r4"/>
    <property type="match status" value="1"/>
</dbReference>
<dbReference type="EMBL" id="CP001032">
    <property type="protein sequence ID" value="ACB77436.1"/>
    <property type="molecule type" value="Genomic_DNA"/>
</dbReference>
<protein>
    <submittedName>
        <fullName evidence="8">RNA polymerase, sigma-24 subunit, ECF subfamily</fullName>
    </submittedName>
</protein>
<gene>
    <name evidence="8" type="ordered locus">Oter_4162</name>
</gene>
<dbReference type="InterPro" id="IPR013325">
    <property type="entry name" value="RNA_pol_sigma_r2"/>
</dbReference>
<dbReference type="STRING" id="452637.Oter_4162"/>
<keyword evidence="2" id="KW-0805">Transcription regulation</keyword>
<evidence type="ECO:0000256" key="5">
    <source>
        <dbReference type="ARBA" id="ARBA00023163"/>
    </source>
</evidence>
<evidence type="ECO:0000313" key="8">
    <source>
        <dbReference type="EMBL" id="ACB77436.1"/>
    </source>
</evidence>
<dbReference type="InterPro" id="IPR039425">
    <property type="entry name" value="RNA_pol_sigma-70-like"/>
</dbReference>
<dbReference type="GO" id="GO:0016987">
    <property type="term" value="F:sigma factor activity"/>
    <property type="evidence" value="ECO:0007669"/>
    <property type="project" value="UniProtKB-KW"/>
</dbReference>
<evidence type="ECO:0000256" key="4">
    <source>
        <dbReference type="ARBA" id="ARBA00023125"/>
    </source>
</evidence>
<feature type="domain" description="RNA polymerase sigma-70 region 4" evidence="7">
    <location>
        <begin position="123"/>
        <end position="171"/>
    </location>
</feature>
<dbReference type="InterPro" id="IPR014284">
    <property type="entry name" value="RNA_pol_sigma-70_dom"/>
</dbReference>
<dbReference type="KEGG" id="ote:Oter_4162"/>
<dbReference type="InterPro" id="IPR007630">
    <property type="entry name" value="RNA_pol_sigma70_r4"/>
</dbReference>
<dbReference type="InterPro" id="IPR013324">
    <property type="entry name" value="RNA_pol_sigma_r3/r4-like"/>
</dbReference>
<dbReference type="Gene3D" id="1.10.1740.10">
    <property type="match status" value="1"/>
</dbReference>
<dbReference type="AlphaFoldDB" id="B2A097"/>
<dbReference type="OrthoDB" id="192873at2"/>
<dbReference type="Pfam" id="PF04542">
    <property type="entry name" value="Sigma70_r2"/>
    <property type="match status" value="1"/>
</dbReference>
<dbReference type="Pfam" id="PF04545">
    <property type="entry name" value="Sigma70_r4"/>
    <property type="match status" value="1"/>
</dbReference>
<sequence>MLADAELLRRYVDANSEAAFHELVRRHANLVYAAALRQTCGDTHLAEEVGQRVFTALARKAAALTRHPTLVGWLHRTTRFAAIDAVRARQRRQAHEREAETMNECPDGERVEWERLQPLLDEALDDLNETDRTAVLLRFFEGRSFGELGASLGLTENAARMRVERSLEKLRRILAQRGCTSTASALGLLVSSHAAPAAPEAWVVTLAPQALASAASGAGVAAGASLLAMNKLTIAAITGIAAAGLTTAGLTWKNRWTQRENAVLRADNEALRQLKSTHEATATGDGPSLGAVADREKLAALSARVQENSAAKNAATAAAKSQKPALQNRGMGAPMEAIETFAWACYTGDVAAIARQIHFDGDGRARAEAKLAEMPEFLRRQYKTPEELYAFFTAADALVYPPPSDPALLEKIETVFLKSDRIEMRVRGSSRGRQQYQWTTDGWKMAYPEQAVDDLPNQVLRENPMPEPTGSS</sequence>
<proteinExistence type="inferred from homology"/>
<dbReference type="InterPro" id="IPR007627">
    <property type="entry name" value="RNA_pol_sigma70_r2"/>
</dbReference>
<evidence type="ECO:0000256" key="2">
    <source>
        <dbReference type="ARBA" id="ARBA00023015"/>
    </source>
</evidence>